<reference evidence="5 6" key="1">
    <citation type="submission" date="2023-06" db="EMBL/GenBank/DDBJ databases">
        <title>Black Yeasts Isolated from many extreme environments.</title>
        <authorList>
            <person name="Coleine C."/>
            <person name="Stajich J.E."/>
            <person name="Selbmann L."/>
        </authorList>
    </citation>
    <scope>NUCLEOTIDE SEQUENCE [LARGE SCALE GENOMIC DNA]</scope>
    <source>
        <strain evidence="5 6">CCFEE 5887</strain>
    </source>
</reference>
<comment type="similarity">
    <text evidence="4">Belongs to the copper transporter (Ctr) (TC 1.A.56) family. SLC31A subfamily.</text>
</comment>
<evidence type="ECO:0000256" key="2">
    <source>
        <dbReference type="ARBA" id="ARBA00022989"/>
    </source>
</evidence>
<dbReference type="Proteomes" id="UP001345827">
    <property type="component" value="Unassembled WGS sequence"/>
</dbReference>
<keyword evidence="3 4" id="KW-0472">Membrane</keyword>
<name>A0AAV9PW56_9PEZI</name>
<feature type="transmembrane region" description="Helical" evidence="4">
    <location>
        <begin position="159"/>
        <end position="176"/>
    </location>
</feature>
<dbReference type="AlphaFoldDB" id="A0AAV9PW56"/>
<dbReference type="InterPro" id="IPR007274">
    <property type="entry name" value="Cop_transporter"/>
</dbReference>
<keyword evidence="2 4" id="KW-1133">Transmembrane helix</keyword>
<evidence type="ECO:0000313" key="5">
    <source>
        <dbReference type="EMBL" id="KAK5530386.1"/>
    </source>
</evidence>
<proteinExistence type="inferred from homology"/>
<dbReference type="PANTHER" id="PTHR12483">
    <property type="entry name" value="SOLUTE CARRIER FAMILY 31 COPPER TRANSPORTERS"/>
    <property type="match status" value="1"/>
</dbReference>
<feature type="transmembrane region" description="Helical" evidence="4">
    <location>
        <begin position="134"/>
        <end position="153"/>
    </location>
</feature>
<keyword evidence="4" id="KW-0186">Copper</keyword>
<keyword evidence="1 4" id="KW-0812">Transmembrane</keyword>
<keyword evidence="6" id="KW-1185">Reference proteome</keyword>
<gene>
    <name evidence="5" type="ORF">LTR25_008964</name>
</gene>
<dbReference type="GO" id="GO:0005375">
    <property type="term" value="F:copper ion transmembrane transporter activity"/>
    <property type="evidence" value="ECO:0007669"/>
    <property type="project" value="UniProtKB-UniRule"/>
</dbReference>
<accession>A0AAV9PW56</accession>
<comment type="caution">
    <text evidence="5">The sequence shown here is derived from an EMBL/GenBank/DDBJ whole genome shotgun (WGS) entry which is preliminary data.</text>
</comment>
<evidence type="ECO:0000313" key="6">
    <source>
        <dbReference type="Proteomes" id="UP001345827"/>
    </source>
</evidence>
<dbReference type="EMBL" id="JAXLQG010000019">
    <property type="protein sequence ID" value="KAK5530386.1"/>
    <property type="molecule type" value="Genomic_DNA"/>
</dbReference>
<evidence type="ECO:0000256" key="4">
    <source>
        <dbReference type="RuleBase" id="RU367022"/>
    </source>
</evidence>
<keyword evidence="4" id="KW-0813">Transport</keyword>
<evidence type="ECO:0000256" key="3">
    <source>
        <dbReference type="ARBA" id="ARBA00023136"/>
    </source>
</evidence>
<protein>
    <recommendedName>
        <fullName evidence="4">Copper transport protein</fullName>
    </recommendedName>
</protein>
<sequence length="205" mass="22315">MSVSNMASMTMSTATSTAAAASATSSAMSMSMGGSSTCKISMLWNWTTIDACFLSSSWHITSKGMFAASCIGVIFLVVSLEFFRRISKEYDLAILRQFQRKIAAQDSRRSPNCSTSCGIGSQLVMFRASPLQQLIRAVLHAATFGIAYIIMLLAMYFNGYLIICIFIGAGLGKFLCDWPAQRMTVRGLMADQKDHTIEEPTVCCG</sequence>
<organism evidence="5 6">
    <name type="scientific">Vermiconidia calcicola</name>
    <dbReference type="NCBI Taxonomy" id="1690605"/>
    <lineage>
        <taxon>Eukaryota</taxon>
        <taxon>Fungi</taxon>
        <taxon>Dikarya</taxon>
        <taxon>Ascomycota</taxon>
        <taxon>Pezizomycotina</taxon>
        <taxon>Dothideomycetes</taxon>
        <taxon>Dothideomycetidae</taxon>
        <taxon>Mycosphaerellales</taxon>
        <taxon>Extremaceae</taxon>
        <taxon>Vermiconidia</taxon>
    </lineage>
</organism>
<dbReference type="PANTHER" id="PTHR12483:SF79">
    <property type="entry name" value="COPPER TRANSPORT PROTEIN"/>
    <property type="match status" value="1"/>
</dbReference>
<comment type="subcellular location">
    <subcellularLocation>
        <location evidence="4">Membrane</location>
        <topology evidence="4">Multi-pass membrane protein</topology>
    </subcellularLocation>
</comment>
<keyword evidence="4" id="KW-0406">Ion transport</keyword>
<dbReference type="Pfam" id="PF04145">
    <property type="entry name" value="Ctr"/>
    <property type="match status" value="1"/>
</dbReference>
<dbReference type="GO" id="GO:0016020">
    <property type="term" value="C:membrane"/>
    <property type="evidence" value="ECO:0007669"/>
    <property type="project" value="UniProtKB-SubCell"/>
</dbReference>
<keyword evidence="4" id="KW-0187">Copper transport</keyword>
<evidence type="ECO:0000256" key="1">
    <source>
        <dbReference type="ARBA" id="ARBA00022692"/>
    </source>
</evidence>
<feature type="transmembrane region" description="Helical" evidence="4">
    <location>
        <begin position="60"/>
        <end position="83"/>
    </location>
</feature>